<evidence type="ECO:0000313" key="2">
    <source>
        <dbReference type="Proteomes" id="UP000184330"/>
    </source>
</evidence>
<organism evidence="1 2">
    <name type="scientific">Phialocephala subalpina</name>
    <dbReference type="NCBI Taxonomy" id="576137"/>
    <lineage>
        <taxon>Eukaryota</taxon>
        <taxon>Fungi</taxon>
        <taxon>Dikarya</taxon>
        <taxon>Ascomycota</taxon>
        <taxon>Pezizomycotina</taxon>
        <taxon>Leotiomycetes</taxon>
        <taxon>Helotiales</taxon>
        <taxon>Mollisiaceae</taxon>
        <taxon>Phialocephala</taxon>
        <taxon>Phialocephala fortinii species complex</taxon>
    </lineage>
</organism>
<evidence type="ECO:0000313" key="1">
    <source>
        <dbReference type="EMBL" id="CZR68945.1"/>
    </source>
</evidence>
<keyword evidence="2" id="KW-1185">Reference proteome</keyword>
<reference evidence="1 2" key="1">
    <citation type="submission" date="2016-03" db="EMBL/GenBank/DDBJ databases">
        <authorList>
            <person name="Ploux O."/>
        </authorList>
    </citation>
    <scope>NUCLEOTIDE SEQUENCE [LARGE SCALE GENOMIC DNA]</scope>
    <source>
        <strain evidence="1 2">UAMH 11012</strain>
    </source>
</reference>
<proteinExistence type="predicted"/>
<gene>
    <name evidence="1" type="ORF">PAC_18846</name>
</gene>
<accession>A0A1L7XVE6</accession>
<protein>
    <submittedName>
        <fullName evidence="1">Uncharacterized protein</fullName>
    </submittedName>
</protein>
<dbReference type="OrthoDB" id="3465589at2759"/>
<dbReference type="AlphaFoldDB" id="A0A1L7XVE6"/>
<dbReference type="Proteomes" id="UP000184330">
    <property type="component" value="Unassembled WGS sequence"/>
</dbReference>
<name>A0A1L7XVE6_9HELO</name>
<sequence length="609" mass="69848">MAILPKEGLGIYEHFYACIEVDGQSLLRLIFNFRSLIGAKGEDAYYSVQETIDILETIIEDARRLLVRSLILSRASTWLTVQQSENTRYGTDNGTRFSPSRLVLETEAQLKIRPKLLQMVVLLLALLNDNNLKSIRQVLEEDYELQSDRKSIEPMILKVLTLSTVEPLDFLRSTLSNVNQRRVIIPDYEETRAKELDKVLGDINTLRWLLSGSIEQLKDSKHLPKQNGSWKLTWSRYTDSDIFDQLQYSGQRETVNKIPPLKINTESLGTLLIPVEFLNGLTHNVQSKDLELINRTEPSTYDLEDQKTKQHTNVVVESVEMFGELLDAGEDLVKICHTINAYSSPVPGVPQDRSRNRLAQFGRELGRREPRPKTEPRIQFIVPKLYGSRDKRTTSILVGPARNKEVVVTSWVLEGKKILFSDMVFSVQTDLNVLNVLMKKLKDFHKIQAGRATKQSDARLKELLEGLARQLKKVDRFLAKAEEDKVQLQTTVAEKGYEPISCIDFPDHGYHTYQPPWCHYKHEYRQDSNLEIRSDRYIMSSVPEWEYQIVHFRLGDSLSTSAALLTRDTNRGKQILKGDTVLLLGSFVAVVVSKKKKVEGSRQRPCQHR</sequence>
<dbReference type="EMBL" id="FJOG01000062">
    <property type="protein sequence ID" value="CZR68945.1"/>
    <property type="molecule type" value="Genomic_DNA"/>
</dbReference>